<dbReference type="Proteomes" id="UP000232323">
    <property type="component" value="Unassembled WGS sequence"/>
</dbReference>
<evidence type="ECO:0000256" key="1">
    <source>
        <dbReference type="SAM" id="MobiDB-lite"/>
    </source>
</evidence>
<gene>
    <name evidence="3" type="ORF">CEUSTIGMA_g12731.t1</name>
</gene>
<feature type="compositionally biased region" description="Low complexity" evidence="1">
    <location>
        <begin position="802"/>
        <end position="827"/>
    </location>
</feature>
<comment type="caution">
    <text evidence="3">The sequence shown here is derived from an EMBL/GenBank/DDBJ whole genome shotgun (WGS) entry which is preliminary data.</text>
</comment>
<dbReference type="PROSITE" id="PS50829">
    <property type="entry name" value="GYF"/>
    <property type="match status" value="1"/>
</dbReference>
<accession>A0A250XQI4</accession>
<evidence type="ECO:0000313" key="3">
    <source>
        <dbReference type="EMBL" id="GAX85314.1"/>
    </source>
</evidence>
<dbReference type="Pfam" id="PF02213">
    <property type="entry name" value="GYF"/>
    <property type="match status" value="1"/>
</dbReference>
<feature type="compositionally biased region" description="Polar residues" evidence="1">
    <location>
        <begin position="285"/>
        <end position="319"/>
    </location>
</feature>
<dbReference type="InterPro" id="IPR035445">
    <property type="entry name" value="GYF-like_dom_sf"/>
</dbReference>
<protein>
    <recommendedName>
        <fullName evidence="2">GYF domain-containing protein</fullName>
    </recommendedName>
</protein>
<evidence type="ECO:0000259" key="2">
    <source>
        <dbReference type="PROSITE" id="PS50829"/>
    </source>
</evidence>
<sequence length="1175" mass="125951">MSDFSNQSCQADLFVPCIKIKRLTTASFKGLIQSFGAVKAPTNVYSIDAERGGRLELEAVNKMNMLRLLQIVLICVSKQVVEEAMPHASEEVWSYLDPQDRRRGPFSALKLHKWLKNGHLHRDFLCQHGPSRVWIPIWLLCTHYDSAAVASGALGTTQHLLGEAVPMKRAVTLEHQKDPDSDVEMEDVAVQVLELRNDQVFSQALCTAADMDVDEESIPKPSVSLPDPAVHVAYYPESSVVPLPGGVIRHQRRWTATSAAGYASSSRTSAAGYASSSRTSAAGHASSSRTSAAGHASSSRKSAAGHASSSRTTIPSTGSAADDAGTVATPGRRQVVTAASPSSSVVEVITKGEAGIDLVAALSMLASVDTGDKGYQSRSLLSASEVIMPQLPSLGDGSRGEAAAVAGSWRLYLVLDTNLLLMRSTLRLVEQIRLNYGPQSTACRAAAGDEEYQSDGSSSVGVVVGSLQAERAPFGHHHHQQQQRLLEVVVLVPWVVLQELDGLKGRGDGTGEVASMARAAIKVLRAGLDDNGRFFQGQSLQEYRDASQLYSAPLGGIISADDRILYCCLHFQDMLGCRVVNHKQNHSLGQQKHQKHLEGRKCRLVLLTNDNNLRNKADFSSVRCFDGSSIPLSSDSSLLVPYLLQLLGLSKQQLQQLQSMKAHHSSTAITAVQHAVQRHSPAAGVTPATSSSTGSTGICVGIEASLGTTVQQLVQQQYTGCHVVVRISHDGMDVDETVLDDSRAAAGEAPLQTQPSSSHHQYSTTAMTSSIPPAVIIQLPASSLPCSSLLSYQHPQNHTTQAASCQLSALPSQQQQQHSNPSPSPLSALQSNDKLHFSVQTQPSPLPPSSLIPLHSPLVHQGHSPPAPSPQHAMHHDHPHNQLPALLERHTSEVSSHTINHSCCPPKHVTEAVARMSFTASGPALDYKQSTFSVPSSLTAATTTTLPSSRGDANNRFVFAAERQALQAFPSSTKMLPAAAAERQALQASPSSTTMLPAAAERQALQASPSSTTMLPTAAAAGSRQTLQASPSSTTMLPTATAAAAGSRQALQASPSLAVLPAAAATAAERSSVYEEVMALTEQLGPRVEGWLREEFEQLFDHVVCRKLPWKNDDILAVLSRHWDTVALRVRSPQETKRLVAGMLEVSKQNIRDRRRSVKGFCLQADELRKFFGLL</sequence>
<dbReference type="InterPro" id="IPR003169">
    <property type="entry name" value="GYF"/>
</dbReference>
<feature type="compositionally biased region" description="Polar residues" evidence="1">
    <location>
        <begin position="1005"/>
        <end position="1015"/>
    </location>
</feature>
<feature type="domain" description="GYF" evidence="2">
    <location>
        <begin position="90"/>
        <end position="155"/>
    </location>
</feature>
<evidence type="ECO:0000313" key="4">
    <source>
        <dbReference type="Proteomes" id="UP000232323"/>
    </source>
</evidence>
<dbReference type="InterPro" id="IPR002716">
    <property type="entry name" value="PIN_dom"/>
</dbReference>
<feature type="compositionally biased region" description="Polar residues" evidence="1">
    <location>
        <begin position="828"/>
        <end position="842"/>
    </location>
</feature>
<dbReference type="PANTHER" id="PTHR16161:SF0">
    <property type="entry name" value="TRANSCRIPTIONAL PROTEIN SWT1"/>
    <property type="match status" value="1"/>
</dbReference>
<dbReference type="EMBL" id="BEGY01000161">
    <property type="protein sequence ID" value="GAX85314.1"/>
    <property type="molecule type" value="Genomic_DNA"/>
</dbReference>
<feature type="region of interest" description="Disordered" evidence="1">
    <location>
        <begin position="802"/>
        <end position="879"/>
    </location>
</feature>
<proteinExistence type="predicted"/>
<feature type="region of interest" description="Disordered" evidence="1">
    <location>
        <begin position="747"/>
        <end position="766"/>
    </location>
</feature>
<dbReference type="AlphaFoldDB" id="A0A250XQI4"/>
<feature type="region of interest" description="Disordered" evidence="1">
    <location>
        <begin position="1001"/>
        <end position="1034"/>
    </location>
</feature>
<feature type="region of interest" description="Disordered" evidence="1">
    <location>
        <begin position="278"/>
        <end position="328"/>
    </location>
</feature>
<dbReference type="Gene3D" id="3.40.50.1010">
    <property type="entry name" value="5'-nuclease"/>
    <property type="match status" value="1"/>
</dbReference>
<dbReference type="Pfam" id="PF13638">
    <property type="entry name" value="PIN_4"/>
    <property type="match status" value="1"/>
</dbReference>
<name>A0A250XQI4_9CHLO</name>
<dbReference type="InterPro" id="IPR052626">
    <property type="entry name" value="SWT1_Regulator"/>
</dbReference>
<dbReference type="GO" id="GO:0005634">
    <property type="term" value="C:nucleus"/>
    <property type="evidence" value="ECO:0007669"/>
    <property type="project" value="TreeGrafter"/>
</dbReference>
<keyword evidence="4" id="KW-1185">Reference proteome</keyword>
<dbReference type="PANTHER" id="PTHR16161">
    <property type="entry name" value="TRANSCRIPTIONAL PROTEIN SWT1"/>
    <property type="match status" value="1"/>
</dbReference>
<dbReference type="SUPFAM" id="SSF55277">
    <property type="entry name" value="GYF domain"/>
    <property type="match status" value="1"/>
</dbReference>
<reference evidence="3 4" key="1">
    <citation type="submission" date="2017-08" db="EMBL/GenBank/DDBJ databases">
        <title>Acidophilic green algal genome provides insights into adaptation to an acidic environment.</title>
        <authorList>
            <person name="Hirooka S."/>
            <person name="Hirose Y."/>
            <person name="Kanesaki Y."/>
            <person name="Higuchi S."/>
            <person name="Fujiwara T."/>
            <person name="Onuma R."/>
            <person name="Era A."/>
            <person name="Ohbayashi R."/>
            <person name="Uzuka A."/>
            <person name="Nozaki H."/>
            <person name="Yoshikawa H."/>
            <person name="Miyagishima S.Y."/>
        </authorList>
    </citation>
    <scope>NUCLEOTIDE SEQUENCE [LARGE SCALE GENOMIC DNA]</scope>
    <source>
        <strain evidence="3 4">NIES-2499</strain>
    </source>
</reference>
<feature type="compositionally biased region" description="Polar residues" evidence="1">
    <location>
        <begin position="751"/>
        <end position="766"/>
    </location>
</feature>
<organism evidence="3 4">
    <name type="scientific">Chlamydomonas eustigma</name>
    <dbReference type="NCBI Taxonomy" id="1157962"/>
    <lineage>
        <taxon>Eukaryota</taxon>
        <taxon>Viridiplantae</taxon>
        <taxon>Chlorophyta</taxon>
        <taxon>core chlorophytes</taxon>
        <taxon>Chlorophyceae</taxon>
        <taxon>CS clade</taxon>
        <taxon>Chlamydomonadales</taxon>
        <taxon>Chlamydomonadaceae</taxon>
        <taxon>Chlamydomonas</taxon>
    </lineage>
</organism>
<dbReference type="Gene3D" id="3.30.1490.40">
    <property type="match status" value="1"/>
</dbReference>
<dbReference type="OrthoDB" id="548295at2759"/>